<feature type="transmembrane region" description="Helical" evidence="1">
    <location>
        <begin position="310"/>
        <end position="331"/>
    </location>
</feature>
<keyword evidence="1" id="KW-1133">Transmembrane helix</keyword>
<evidence type="ECO:0000313" key="2">
    <source>
        <dbReference type="EMBL" id="KAK3242856.1"/>
    </source>
</evidence>
<reference evidence="2 3" key="1">
    <citation type="journal article" date="2015" name="Genome Biol. Evol.">
        <title>Comparative Genomics of a Bacterivorous Green Alga Reveals Evolutionary Causalities and Consequences of Phago-Mixotrophic Mode of Nutrition.</title>
        <authorList>
            <person name="Burns J.A."/>
            <person name="Paasch A."/>
            <person name="Narechania A."/>
            <person name="Kim E."/>
        </authorList>
    </citation>
    <scope>NUCLEOTIDE SEQUENCE [LARGE SCALE GENOMIC DNA]</scope>
    <source>
        <strain evidence="2 3">PLY_AMNH</strain>
    </source>
</reference>
<gene>
    <name evidence="2" type="ORF">CYMTET_47474</name>
</gene>
<keyword evidence="1" id="KW-0812">Transmembrane</keyword>
<evidence type="ECO:0000313" key="3">
    <source>
        <dbReference type="Proteomes" id="UP001190700"/>
    </source>
</evidence>
<comment type="caution">
    <text evidence="2">The sequence shown here is derived from an EMBL/GenBank/DDBJ whole genome shotgun (WGS) entry which is preliminary data.</text>
</comment>
<feature type="transmembrane region" description="Helical" evidence="1">
    <location>
        <begin position="264"/>
        <end position="290"/>
    </location>
</feature>
<accession>A0AAE0EW54</accession>
<sequence>MRSKGVHVTHRRHGMIFPVGMGAVVSSFRRQNDVTSGTVGPTGSFMGVIVEWGGSTALRPPYSPKECPLCPGHFHDTARCPEVCGSCDVGLRNAAMDLDDVVSAFQSAFDDENDKEFARLCHQHDQPLVRDDPDPFTYPVEHDVGLRAHYAGLSRGASDTGMGDVLADARGVCWTPCGLRLQYGCTGRLDSVTVARPFGVLPACEDTSLNLCSIDTSHDPIHLVELSVIDDDDSSDGYSHHGDEIPSAPPATRSRVGVATLPRVFSFASLALPALMCLACVSAVQGSVVLDRAADFTAAVHPTGVTANSLSALPCTFAFGFPFTFVVSADLDSDFHISGFLNLLYEPCSGFWFWFLVSGLWSLDSGCWTLVLDYDLWTLVLVEHL</sequence>
<protein>
    <submittedName>
        <fullName evidence="2">Uncharacterized protein</fullName>
    </submittedName>
</protein>
<dbReference type="Proteomes" id="UP001190700">
    <property type="component" value="Unassembled WGS sequence"/>
</dbReference>
<proteinExistence type="predicted"/>
<dbReference type="EMBL" id="LGRX02033112">
    <property type="protein sequence ID" value="KAK3242856.1"/>
    <property type="molecule type" value="Genomic_DNA"/>
</dbReference>
<keyword evidence="3" id="KW-1185">Reference proteome</keyword>
<keyword evidence="1" id="KW-0472">Membrane</keyword>
<evidence type="ECO:0000256" key="1">
    <source>
        <dbReference type="SAM" id="Phobius"/>
    </source>
</evidence>
<organism evidence="2 3">
    <name type="scientific">Cymbomonas tetramitiformis</name>
    <dbReference type="NCBI Taxonomy" id="36881"/>
    <lineage>
        <taxon>Eukaryota</taxon>
        <taxon>Viridiplantae</taxon>
        <taxon>Chlorophyta</taxon>
        <taxon>Pyramimonadophyceae</taxon>
        <taxon>Pyramimonadales</taxon>
        <taxon>Pyramimonadaceae</taxon>
        <taxon>Cymbomonas</taxon>
    </lineage>
</organism>
<name>A0AAE0EW54_9CHLO</name>
<feature type="transmembrane region" description="Helical" evidence="1">
    <location>
        <begin position="343"/>
        <end position="363"/>
    </location>
</feature>
<dbReference type="AlphaFoldDB" id="A0AAE0EW54"/>